<dbReference type="GO" id="GO:0016853">
    <property type="term" value="F:isomerase activity"/>
    <property type="evidence" value="ECO:0007669"/>
    <property type="project" value="UniProtKB-KW"/>
</dbReference>
<sequence>MKRVKQQPLILLVSTFLLLVVSSTKLMAADIYLIRHFEKQKQSTSVDVPNKARPDKGPSLTQIGVNKAESLAEFLKDKNIRFIYSTDYTRTFQSALPSSMRLDIAVTLYSPKDLASFADELKALDGNVLVLGHSNTTPQLLSLLGGPDKTLSEKDYGDLFIITQDGQRFRHVVIEE</sequence>
<dbReference type="Gene3D" id="3.40.50.1240">
    <property type="entry name" value="Phosphoglycerate mutase-like"/>
    <property type="match status" value="1"/>
</dbReference>
<keyword evidence="2" id="KW-1185">Reference proteome</keyword>
<dbReference type="AlphaFoldDB" id="A0AAW8R056"/>
<gene>
    <name evidence="1" type="ORF">RM544_08545</name>
</gene>
<dbReference type="InterPro" id="IPR029033">
    <property type="entry name" value="His_PPase_superfam"/>
</dbReference>
<organism evidence="1 2">
    <name type="scientific">Brumicola blandensis</name>
    <dbReference type="NCBI Taxonomy" id="3075611"/>
    <lineage>
        <taxon>Bacteria</taxon>
        <taxon>Pseudomonadati</taxon>
        <taxon>Pseudomonadota</taxon>
        <taxon>Gammaproteobacteria</taxon>
        <taxon>Alteromonadales</taxon>
        <taxon>Alteromonadaceae</taxon>
        <taxon>Brumicola</taxon>
    </lineage>
</organism>
<keyword evidence="1" id="KW-0413">Isomerase</keyword>
<dbReference type="CDD" id="cd07067">
    <property type="entry name" value="HP_PGM_like"/>
    <property type="match status" value="1"/>
</dbReference>
<dbReference type="Pfam" id="PF00300">
    <property type="entry name" value="His_Phos_1"/>
    <property type="match status" value="1"/>
</dbReference>
<dbReference type="RefSeq" id="WP_311361370.1">
    <property type="nucleotide sequence ID" value="NZ_JAVRIE010000003.1"/>
</dbReference>
<dbReference type="SUPFAM" id="SSF53254">
    <property type="entry name" value="Phosphoglycerate mutase-like"/>
    <property type="match status" value="1"/>
</dbReference>
<evidence type="ECO:0000313" key="2">
    <source>
        <dbReference type="Proteomes" id="UP001249020"/>
    </source>
</evidence>
<reference evidence="1 2" key="1">
    <citation type="submission" date="2023-09" db="EMBL/GenBank/DDBJ databases">
        <authorList>
            <person name="Rey-Velasco X."/>
        </authorList>
    </citation>
    <scope>NUCLEOTIDE SEQUENCE [LARGE SCALE GENOMIC DNA]</scope>
    <source>
        <strain evidence="1 2">W409</strain>
    </source>
</reference>
<proteinExistence type="predicted"/>
<dbReference type="InterPro" id="IPR013078">
    <property type="entry name" value="His_Pase_superF_clade-1"/>
</dbReference>
<evidence type="ECO:0000313" key="1">
    <source>
        <dbReference type="EMBL" id="MDT0582587.1"/>
    </source>
</evidence>
<dbReference type="EC" id="5.4.-.-" evidence="1"/>
<comment type="caution">
    <text evidence="1">The sequence shown here is derived from an EMBL/GenBank/DDBJ whole genome shotgun (WGS) entry which is preliminary data.</text>
</comment>
<protein>
    <submittedName>
        <fullName evidence="1">Phosphoglycerate mutase family protein</fullName>
        <ecNumber evidence="1">5.4.-.-</ecNumber>
    </submittedName>
</protein>
<accession>A0AAW8R056</accession>
<dbReference type="Proteomes" id="UP001249020">
    <property type="component" value="Unassembled WGS sequence"/>
</dbReference>
<name>A0AAW8R056_9ALTE</name>
<dbReference type="EMBL" id="JAVRIE010000003">
    <property type="protein sequence ID" value="MDT0582587.1"/>
    <property type="molecule type" value="Genomic_DNA"/>
</dbReference>